<dbReference type="Gene3D" id="3.30.1600.10">
    <property type="entry name" value="SIR2/SIRT2 'Small Domain"/>
    <property type="match status" value="1"/>
</dbReference>
<evidence type="ECO:0000256" key="1">
    <source>
        <dbReference type="ARBA" id="ARBA00012928"/>
    </source>
</evidence>
<dbReference type="InterPro" id="IPR026591">
    <property type="entry name" value="Sirtuin_cat_small_dom_sf"/>
</dbReference>
<dbReference type="EC" id="2.3.1.286" evidence="1"/>
<keyword evidence="2" id="KW-0808">Transferase</keyword>
<name>A0A9J6ZS55_9BACT</name>
<proteinExistence type="predicted"/>
<dbReference type="GO" id="GO:0017136">
    <property type="term" value="F:histone deacetylase activity, NAD-dependent"/>
    <property type="evidence" value="ECO:0007669"/>
    <property type="project" value="TreeGrafter"/>
</dbReference>
<dbReference type="RefSeq" id="WP_250725053.1">
    <property type="nucleotide sequence ID" value="NZ_CP098400.1"/>
</dbReference>
<dbReference type="NCBIfam" id="NF001753">
    <property type="entry name" value="PRK00481.1-3"/>
    <property type="match status" value="1"/>
</dbReference>
<dbReference type="CDD" id="cd01407">
    <property type="entry name" value="SIR2-fam"/>
    <property type="match status" value="1"/>
</dbReference>
<feature type="binding site" evidence="4">
    <location>
        <position position="149"/>
    </location>
    <ligand>
        <name>Zn(2+)</name>
        <dbReference type="ChEBI" id="CHEBI:29105"/>
    </ligand>
</feature>
<accession>A0A9J6ZS55</accession>
<dbReference type="SUPFAM" id="SSF52467">
    <property type="entry name" value="DHS-like NAD/FAD-binding domain"/>
    <property type="match status" value="1"/>
</dbReference>
<evidence type="ECO:0000256" key="4">
    <source>
        <dbReference type="PROSITE-ProRule" id="PRU00236"/>
    </source>
</evidence>
<dbReference type="KEGG" id="alkq:M9189_04870"/>
<dbReference type="InterPro" id="IPR050134">
    <property type="entry name" value="NAD-dep_sirtuin_deacylases"/>
</dbReference>
<evidence type="ECO:0000259" key="5">
    <source>
        <dbReference type="PROSITE" id="PS50305"/>
    </source>
</evidence>
<dbReference type="InterPro" id="IPR029035">
    <property type="entry name" value="DHS-like_NAD/FAD-binding_dom"/>
</dbReference>
<keyword evidence="4" id="KW-0862">Zinc</keyword>
<dbReference type="AlphaFoldDB" id="A0A9J6ZS55"/>
<dbReference type="Gene3D" id="3.40.50.1220">
    <property type="entry name" value="TPP-binding domain"/>
    <property type="match status" value="1"/>
</dbReference>
<dbReference type="Pfam" id="PF02146">
    <property type="entry name" value="SIR2"/>
    <property type="match status" value="1"/>
</dbReference>
<feature type="binding site" evidence="4">
    <location>
        <position position="152"/>
    </location>
    <ligand>
        <name>Zn(2+)</name>
        <dbReference type="ChEBI" id="CHEBI:29105"/>
    </ligand>
</feature>
<evidence type="ECO:0000313" key="7">
    <source>
        <dbReference type="Proteomes" id="UP001056426"/>
    </source>
</evidence>
<feature type="active site" description="Proton acceptor" evidence="4">
    <location>
        <position position="120"/>
    </location>
</feature>
<evidence type="ECO:0000256" key="3">
    <source>
        <dbReference type="ARBA" id="ARBA00023027"/>
    </source>
</evidence>
<keyword evidence="3" id="KW-0520">NAD</keyword>
<dbReference type="PROSITE" id="PS50305">
    <property type="entry name" value="SIRTUIN"/>
    <property type="match status" value="1"/>
</dbReference>
<dbReference type="PANTHER" id="PTHR11085">
    <property type="entry name" value="NAD-DEPENDENT PROTEIN DEACYLASE SIRTUIN-5, MITOCHONDRIAL-RELATED"/>
    <property type="match status" value="1"/>
</dbReference>
<dbReference type="InterPro" id="IPR003000">
    <property type="entry name" value="Sirtuin"/>
</dbReference>
<feature type="binding site" evidence="4">
    <location>
        <position position="128"/>
    </location>
    <ligand>
        <name>Zn(2+)</name>
        <dbReference type="ChEBI" id="CHEBI:29105"/>
    </ligand>
</feature>
<dbReference type="EMBL" id="CP098400">
    <property type="protein sequence ID" value="URW80682.1"/>
    <property type="molecule type" value="Genomic_DNA"/>
</dbReference>
<dbReference type="GO" id="GO:0070403">
    <property type="term" value="F:NAD+ binding"/>
    <property type="evidence" value="ECO:0007669"/>
    <property type="project" value="InterPro"/>
</dbReference>
<keyword evidence="4" id="KW-0479">Metal-binding</keyword>
<gene>
    <name evidence="6" type="ORF">M9189_04870</name>
</gene>
<organism evidence="6 7">
    <name type="scientific">Xiashengella succiniciproducens</name>
    <dbReference type="NCBI Taxonomy" id="2949635"/>
    <lineage>
        <taxon>Bacteria</taxon>
        <taxon>Pseudomonadati</taxon>
        <taxon>Bacteroidota</taxon>
        <taxon>Bacteroidia</taxon>
        <taxon>Marinilabiliales</taxon>
        <taxon>Marinilabiliaceae</taxon>
        <taxon>Xiashengella</taxon>
    </lineage>
</organism>
<keyword evidence="7" id="KW-1185">Reference proteome</keyword>
<sequence>MDKDLFIEVASLIRKARYCMAFTGAGISVESGIPPFRGENSIWSRYDPHILELDYFRTRPEESWPVVREIFYDFFGKAKPNKAHQVLARMEAAGMLKCVVTQNIDNLHQEAGSKVVYEFHGNAQKLICLGCKDRISAADADFSVMPLRCKKCGGLMKPDFVFFGESIPEKAYADSLEAARKADVCLIMGSTGEVMPAALIPQEARRNGAVVIEINPEDSLFTRDVTHIHLTGKAGEVMAALEPLLFDA</sequence>
<evidence type="ECO:0000256" key="2">
    <source>
        <dbReference type="ARBA" id="ARBA00022679"/>
    </source>
</evidence>
<feature type="binding site" evidence="4">
    <location>
        <position position="131"/>
    </location>
    <ligand>
        <name>Zn(2+)</name>
        <dbReference type="ChEBI" id="CHEBI:29105"/>
    </ligand>
</feature>
<protein>
    <recommendedName>
        <fullName evidence="1">protein acetyllysine N-acetyltransferase</fullName>
        <ecNumber evidence="1">2.3.1.286</ecNumber>
    </recommendedName>
</protein>
<dbReference type="InterPro" id="IPR026590">
    <property type="entry name" value="Ssirtuin_cat_dom"/>
</dbReference>
<dbReference type="PANTHER" id="PTHR11085:SF10">
    <property type="entry name" value="NAD-DEPENDENT PROTEIN DEACYLASE SIRTUIN-5, MITOCHONDRIAL-RELATED"/>
    <property type="match status" value="1"/>
</dbReference>
<evidence type="ECO:0000313" key="6">
    <source>
        <dbReference type="EMBL" id="URW80682.1"/>
    </source>
</evidence>
<reference evidence="6" key="2">
    <citation type="submission" date="2022-06" db="EMBL/GenBank/DDBJ databases">
        <title>Xiashengella guii gen. nov. sp. nov., a bacterium isolated form anaerobic digestion tank.</title>
        <authorList>
            <person name="Huang H."/>
        </authorList>
    </citation>
    <scope>NUCLEOTIDE SEQUENCE</scope>
    <source>
        <strain evidence="6">Ai-910</strain>
    </source>
</reference>
<feature type="domain" description="Deacetylase sirtuin-type" evidence="5">
    <location>
        <begin position="1"/>
        <end position="248"/>
    </location>
</feature>
<dbReference type="Proteomes" id="UP001056426">
    <property type="component" value="Chromosome"/>
</dbReference>
<dbReference type="GO" id="GO:0046872">
    <property type="term" value="F:metal ion binding"/>
    <property type="evidence" value="ECO:0007669"/>
    <property type="project" value="UniProtKB-KW"/>
</dbReference>
<reference evidence="6" key="1">
    <citation type="submission" date="2022-05" db="EMBL/GenBank/DDBJ databases">
        <authorList>
            <person name="Sun X."/>
        </authorList>
    </citation>
    <scope>NUCLEOTIDE SEQUENCE</scope>
    <source>
        <strain evidence="6">Ai-910</strain>
    </source>
</reference>